<protein>
    <submittedName>
        <fullName evidence="5">Colicin V production protein</fullName>
    </submittedName>
</protein>
<dbReference type="InterPro" id="IPR003825">
    <property type="entry name" value="Colicin-V_CvpA"/>
</dbReference>
<dbReference type="GO" id="GO:0009403">
    <property type="term" value="P:toxin biosynthetic process"/>
    <property type="evidence" value="ECO:0007669"/>
    <property type="project" value="InterPro"/>
</dbReference>
<evidence type="ECO:0000256" key="3">
    <source>
        <dbReference type="ARBA" id="ARBA00022989"/>
    </source>
</evidence>
<comment type="subcellular location">
    <subcellularLocation>
        <location evidence="1">Membrane</location>
        <topology evidence="1">Multi-pass membrane protein</topology>
    </subcellularLocation>
</comment>
<keyword evidence="3" id="KW-1133">Transmembrane helix</keyword>
<dbReference type="RefSeq" id="WP_089036810.1">
    <property type="nucleotide sequence ID" value="NZ_CP022278.1"/>
</dbReference>
<dbReference type="Proteomes" id="UP000198238">
    <property type="component" value="Chromosome"/>
</dbReference>
<evidence type="ECO:0000256" key="1">
    <source>
        <dbReference type="ARBA" id="ARBA00004141"/>
    </source>
</evidence>
<dbReference type="GO" id="GO:0016020">
    <property type="term" value="C:membrane"/>
    <property type="evidence" value="ECO:0007669"/>
    <property type="project" value="UniProtKB-SubCell"/>
</dbReference>
<keyword evidence="4" id="KW-0472">Membrane</keyword>
<dbReference type="AlphaFoldDB" id="A0A220S448"/>
<reference evidence="5 6" key="1">
    <citation type="submission" date="2017-06" db="EMBL/GenBank/DDBJ databases">
        <title>Neisseria chenwenguii sp. nov., isolated from the intestinal contents of Tibetan Plateau Pika in Yushu, Qinghai Province, China.</title>
        <authorList>
            <person name="Zhang G."/>
        </authorList>
    </citation>
    <scope>NUCLEOTIDE SEQUENCE [LARGE SCALE GENOMIC DNA]</scope>
    <source>
        <strain evidence="5 6">10023</strain>
    </source>
</reference>
<dbReference type="InterPro" id="IPR052719">
    <property type="entry name" value="CvpA-like"/>
</dbReference>
<organism evidence="5 6">
    <name type="scientific">Neisseria chenwenguii</name>
    <dbReference type="NCBI Taxonomy" id="1853278"/>
    <lineage>
        <taxon>Bacteria</taxon>
        <taxon>Pseudomonadati</taxon>
        <taxon>Pseudomonadota</taxon>
        <taxon>Betaproteobacteria</taxon>
        <taxon>Neisseriales</taxon>
        <taxon>Neisseriaceae</taxon>
        <taxon>Neisseria</taxon>
    </lineage>
</organism>
<gene>
    <name evidence="5" type="ORF">BG910_10605</name>
</gene>
<evidence type="ECO:0000256" key="2">
    <source>
        <dbReference type="ARBA" id="ARBA00022692"/>
    </source>
</evidence>
<dbReference type="KEGG" id="nei:BG910_10605"/>
<evidence type="ECO:0000313" key="6">
    <source>
        <dbReference type="Proteomes" id="UP000198238"/>
    </source>
</evidence>
<sequence>MNNLPIADLLAFGVIGICAVISMMRGAIAEIGSLLTWVIAFMAAKWFAIPVSGMAFQSVNPEALALALGFVSVFFGVWLVLGLLRSLLNGAVSAVGLGPLNRLLGGAFGAVKGVAMVTLAVMVGSLTDLPHTEGWRSSVSIPYFESLAEIAKPYLPFGGRNSNGITDSDTSSL</sequence>
<dbReference type="OrthoDB" id="9810601at2"/>
<name>A0A220S448_9NEIS</name>
<evidence type="ECO:0000256" key="4">
    <source>
        <dbReference type="ARBA" id="ARBA00023136"/>
    </source>
</evidence>
<accession>A0A220S448</accession>
<evidence type="ECO:0000313" key="5">
    <source>
        <dbReference type="EMBL" id="ASK28118.1"/>
    </source>
</evidence>
<keyword evidence="2" id="KW-0812">Transmembrane</keyword>
<dbReference type="Pfam" id="PF02674">
    <property type="entry name" value="Colicin_V"/>
    <property type="match status" value="1"/>
</dbReference>
<proteinExistence type="predicted"/>
<dbReference type="PANTHER" id="PTHR36926:SF1">
    <property type="entry name" value="COLICIN V PRODUCTION PROTEIN"/>
    <property type="match status" value="1"/>
</dbReference>
<dbReference type="EMBL" id="CP022278">
    <property type="protein sequence ID" value="ASK28118.1"/>
    <property type="molecule type" value="Genomic_DNA"/>
</dbReference>
<keyword evidence="6" id="KW-1185">Reference proteome</keyword>
<dbReference type="PANTHER" id="PTHR36926">
    <property type="entry name" value="COLICIN V PRODUCTION PROTEIN"/>
    <property type="match status" value="1"/>
</dbReference>